<accession>A0ACC2PWS0</accession>
<protein>
    <submittedName>
        <fullName evidence="1">Uncharacterized protein</fullName>
    </submittedName>
</protein>
<sequence>MAGGILMWLSVALLMVGVCVGQKPLNLGAKRRDLYIAGLFPYARHVPEGVIGRGVMPSVELAIQHINENPNYLRNFRLHMWANDTQCRVQDSERENVRALARNKQRKATRQRVAAFMWVNHNPVYSENRNVVS</sequence>
<gene>
    <name evidence="1" type="ORF">QAD02_023015</name>
</gene>
<evidence type="ECO:0000313" key="1">
    <source>
        <dbReference type="EMBL" id="KAJ8687221.1"/>
    </source>
</evidence>
<proteinExistence type="predicted"/>
<evidence type="ECO:0000313" key="2">
    <source>
        <dbReference type="Proteomes" id="UP001239111"/>
    </source>
</evidence>
<dbReference type="EMBL" id="CM056741">
    <property type="protein sequence ID" value="KAJ8687221.1"/>
    <property type="molecule type" value="Genomic_DNA"/>
</dbReference>
<dbReference type="Proteomes" id="UP001239111">
    <property type="component" value="Chromosome 1"/>
</dbReference>
<comment type="caution">
    <text evidence="1">The sequence shown here is derived from an EMBL/GenBank/DDBJ whole genome shotgun (WGS) entry which is preliminary data.</text>
</comment>
<name>A0ACC2PWS0_9HYME</name>
<organism evidence="1 2">
    <name type="scientific">Eretmocerus hayati</name>
    <dbReference type="NCBI Taxonomy" id="131215"/>
    <lineage>
        <taxon>Eukaryota</taxon>
        <taxon>Metazoa</taxon>
        <taxon>Ecdysozoa</taxon>
        <taxon>Arthropoda</taxon>
        <taxon>Hexapoda</taxon>
        <taxon>Insecta</taxon>
        <taxon>Pterygota</taxon>
        <taxon>Neoptera</taxon>
        <taxon>Endopterygota</taxon>
        <taxon>Hymenoptera</taxon>
        <taxon>Apocrita</taxon>
        <taxon>Proctotrupomorpha</taxon>
        <taxon>Chalcidoidea</taxon>
        <taxon>Aphelinidae</taxon>
        <taxon>Aphelininae</taxon>
        <taxon>Eretmocerus</taxon>
    </lineage>
</organism>
<reference evidence="1" key="1">
    <citation type="submission" date="2023-04" db="EMBL/GenBank/DDBJ databases">
        <title>A chromosome-level genome assembly of the parasitoid wasp Eretmocerus hayati.</title>
        <authorList>
            <person name="Zhong Y."/>
            <person name="Liu S."/>
            <person name="Liu Y."/>
        </authorList>
    </citation>
    <scope>NUCLEOTIDE SEQUENCE</scope>
    <source>
        <strain evidence="1">ZJU_SS_LIU_2023</strain>
    </source>
</reference>
<keyword evidence="2" id="KW-1185">Reference proteome</keyword>